<dbReference type="Proteomes" id="UP000826271">
    <property type="component" value="Unassembled WGS sequence"/>
</dbReference>
<organism evidence="1 2">
    <name type="scientific">Buddleja alternifolia</name>
    <dbReference type="NCBI Taxonomy" id="168488"/>
    <lineage>
        <taxon>Eukaryota</taxon>
        <taxon>Viridiplantae</taxon>
        <taxon>Streptophyta</taxon>
        <taxon>Embryophyta</taxon>
        <taxon>Tracheophyta</taxon>
        <taxon>Spermatophyta</taxon>
        <taxon>Magnoliopsida</taxon>
        <taxon>eudicotyledons</taxon>
        <taxon>Gunneridae</taxon>
        <taxon>Pentapetalae</taxon>
        <taxon>asterids</taxon>
        <taxon>lamiids</taxon>
        <taxon>Lamiales</taxon>
        <taxon>Scrophulariaceae</taxon>
        <taxon>Buddlejeae</taxon>
        <taxon>Buddleja</taxon>
    </lineage>
</organism>
<evidence type="ECO:0000313" key="2">
    <source>
        <dbReference type="Proteomes" id="UP000826271"/>
    </source>
</evidence>
<keyword evidence="2" id="KW-1185">Reference proteome</keyword>
<accession>A0AAV6WKP4</accession>
<protein>
    <submittedName>
        <fullName evidence="1">Uncharacterized protein</fullName>
    </submittedName>
</protein>
<dbReference type="PANTHER" id="PTHR34837">
    <property type="entry name" value="OS05G0595500 PROTEIN"/>
    <property type="match status" value="1"/>
</dbReference>
<comment type="caution">
    <text evidence="1">The sequence shown here is derived from an EMBL/GenBank/DDBJ whole genome shotgun (WGS) entry which is preliminary data.</text>
</comment>
<gene>
    <name evidence="1" type="ORF">BUALT_Bualt15G0102800</name>
</gene>
<evidence type="ECO:0000313" key="1">
    <source>
        <dbReference type="EMBL" id="KAG8368982.1"/>
    </source>
</evidence>
<reference evidence="1" key="1">
    <citation type="submission" date="2019-10" db="EMBL/GenBank/DDBJ databases">
        <authorList>
            <person name="Zhang R."/>
            <person name="Pan Y."/>
            <person name="Wang J."/>
            <person name="Ma R."/>
            <person name="Yu S."/>
        </authorList>
    </citation>
    <scope>NUCLEOTIDE SEQUENCE</scope>
    <source>
        <strain evidence="1">LA-IB0</strain>
        <tissue evidence="1">Leaf</tissue>
    </source>
</reference>
<dbReference type="PANTHER" id="PTHR34837:SF2">
    <property type="entry name" value="OS05G0595500 PROTEIN"/>
    <property type="match status" value="1"/>
</dbReference>
<name>A0AAV6WKP4_9LAMI</name>
<dbReference type="EMBL" id="WHWC01000015">
    <property type="protein sequence ID" value="KAG8368982.1"/>
    <property type="molecule type" value="Genomic_DNA"/>
</dbReference>
<sequence>MLEHIDEILRSARLSGYLFIRTVLWAALLGEPLPIDDAEVDDWLPRFIVLHGSCIYLYMIATGLRYECSSTSKMQVDSWLAALKIDCKLTSDSEDLNDPVKA</sequence>
<proteinExistence type="predicted"/>
<dbReference type="AlphaFoldDB" id="A0AAV6WKP4"/>